<name>A0A7V2F3N9_UNCEI</name>
<gene>
    <name evidence="5" type="ORF">ENO08_05940</name>
</gene>
<dbReference type="PIRSF" id="PIRSF002741">
    <property type="entry name" value="MppA"/>
    <property type="match status" value="1"/>
</dbReference>
<evidence type="ECO:0000259" key="4">
    <source>
        <dbReference type="Pfam" id="PF00496"/>
    </source>
</evidence>
<dbReference type="InterPro" id="IPR039424">
    <property type="entry name" value="SBP_5"/>
</dbReference>
<dbReference type="PANTHER" id="PTHR30290">
    <property type="entry name" value="PERIPLASMIC BINDING COMPONENT OF ABC TRANSPORTER"/>
    <property type="match status" value="1"/>
</dbReference>
<feature type="domain" description="Solute-binding protein family 5" evidence="4">
    <location>
        <begin position="91"/>
        <end position="446"/>
    </location>
</feature>
<reference evidence="5" key="1">
    <citation type="journal article" date="2020" name="mSystems">
        <title>Genome- and Community-Level Interaction Insights into Carbon Utilization and Element Cycling Functions of Hydrothermarchaeota in Hydrothermal Sediment.</title>
        <authorList>
            <person name="Zhou Z."/>
            <person name="Liu Y."/>
            <person name="Xu W."/>
            <person name="Pan J."/>
            <person name="Luo Z.H."/>
            <person name="Li M."/>
        </authorList>
    </citation>
    <scope>NUCLEOTIDE SEQUENCE [LARGE SCALE GENOMIC DNA]</scope>
    <source>
        <strain evidence="5">SpSt-1233</strain>
    </source>
</reference>
<comment type="similarity">
    <text evidence="1">Belongs to the bacterial solute-binding protein 5 family.</text>
</comment>
<comment type="caution">
    <text evidence="5">The sequence shown here is derived from an EMBL/GenBank/DDBJ whole genome shotgun (WGS) entry which is preliminary data.</text>
</comment>
<dbReference type="SUPFAM" id="SSF53850">
    <property type="entry name" value="Periplasmic binding protein-like II"/>
    <property type="match status" value="1"/>
</dbReference>
<dbReference type="GO" id="GO:1904680">
    <property type="term" value="F:peptide transmembrane transporter activity"/>
    <property type="evidence" value="ECO:0007669"/>
    <property type="project" value="TreeGrafter"/>
</dbReference>
<dbReference type="GO" id="GO:0043190">
    <property type="term" value="C:ATP-binding cassette (ABC) transporter complex"/>
    <property type="evidence" value="ECO:0007669"/>
    <property type="project" value="InterPro"/>
</dbReference>
<dbReference type="EMBL" id="DSEC01000419">
    <property type="protein sequence ID" value="HER43982.1"/>
    <property type="molecule type" value="Genomic_DNA"/>
</dbReference>
<dbReference type="Gene3D" id="3.90.76.10">
    <property type="entry name" value="Dipeptide-binding Protein, Domain 1"/>
    <property type="match status" value="1"/>
</dbReference>
<evidence type="ECO:0000256" key="1">
    <source>
        <dbReference type="ARBA" id="ARBA00005695"/>
    </source>
</evidence>
<dbReference type="GO" id="GO:0042597">
    <property type="term" value="C:periplasmic space"/>
    <property type="evidence" value="ECO:0007669"/>
    <property type="project" value="UniProtKB-ARBA"/>
</dbReference>
<dbReference type="GO" id="GO:0015833">
    <property type="term" value="P:peptide transport"/>
    <property type="evidence" value="ECO:0007669"/>
    <property type="project" value="TreeGrafter"/>
</dbReference>
<dbReference type="Pfam" id="PF00496">
    <property type="entry name" value="SBP_bac_5"/>
    <property type="match status" value="1"/>
</dbReference>
<protein>
    <submittedName>
        <fullName evidence="5">Peptide ABC transporter substrate-binding protein</fullName>
    </submittedName>
</protein>
<feature type="non-terminal residue" evidence="5">
    <location>
        <position position="450"/>
    </location>
</feature>
<dbReference type="InterPro" id="IPR030678">
    <property type="entry name" value="Peptide/Ni-bd"/>
</dbReference>
<dbReference type="CDD" id="cd08513">
    <property type="entry name" value="PBP2_thermophilic_Hb8_like"/>
    <property type="match status" value="1"/>
</dbReference>
<dbReference type="AlphaFoldDB" id="A0A7V2F3N9"/>
<evidence type="ECO:0000256" key="3">
    <source>
        <dbReference type="ARBA" id="ARBA00022729"/>
    </source>
</evidence>
<dbReference type="InterPro" id="IPR000914">
    <property type="entry name" value="SBP_5_dom"/>
</dbReference>
<dbReference type="Gene3D" id="3.40.190.10">
    <property type="entry name" value="Periplasmic binding protein-like II"/>
    <property type="match status" value="1"/>
</dbReference>
<keyword evidence="2" id="KW-0813">Transport</keyword>
<dbReference type="Proteomes" id="UP000886069">
    <property type="component" value="Unassembled WGS sequence"/>
</dbReference>
<evidence type="ECO:0000256" key="2">
    <source>
        <dbReference type="ARBA" id="ARBA00022448"/>
    </source>
</evidence>
<keyword evidence="3" id="KW-0732">Signal</keyword>
<organism evidence="5">
    <name type="scientific">Eiseniibacteriota bacterium</name>
    <dbReference type="NCBI Taxonomy" id="2212470"/>
    <lineage>
        <taxon>Bacteria</taxon>
        <taxon>Candidatus Eiseniibacteriota</taxon>
    </lineage>
</organism>
<dbReference type="PANTHER" id="PTHR30290:SF9">
    <property type="entry name" value="OLIGOPEPTIDE-BINDING PROTEIN APPA"/>
    <property type="match status" value="1"/>
</dbReference>
<dbReference type="Gene3D" id="3.10.105.10">
    <property type="entry name" value="Dipeptide-binding Protein, Domain 3"/>
    <property type="match status" value="1"/>
</dbReference>
<proteinExistence type="inferred from homology"/>
<accession>A0A7V2F3N9</accession>
<evidence type="ECO:0000313" key="5">
    <source>
        <dbReference type="EMBL" id="HER43982.1"/>
    </source>
</evidence>
<sequence length="450" mass="49789">MPRVREAVMLIAVTTLFITYCGCSGDDRGDSPDRAAGGGRLVIGMQQEPEILNEAVNSMVSAVYVCNLIFSKFVKHDDSMRLIPDLITEIPTLENGGISADHLVYTYHLRKDAFWHDGVPVTSKDVEFSFRVMTHPDINVETRQGWDIVESVETPDSHTVIFRLSEVYANFAGDCFYDESVLPEHLLSGSPGEGFQADPFHTAPVGSGPFVFQEWVSGSHITLRANHGYYGDGPYLEEITIKFVPDGNALLMQLETGSVMGIDNAPDELLALTGSLGGITVYRNPALFNEHLDVNCEHSILSDRRVRRAIAVAIDREEISEKIYNGVWIPAYSDEHPGSPYHSGFGQEALRFDPAGARRLLAEAGWNDADGDGIRERGGERLELEVTSTAGRASRERTEVVLQKQLSAVGIDLKIRNYHPTVLFASWDDRGILKRGQFDLALYAFLTPPD</sequence>